<sequence length="253" mass="27021">MKLNPSLAPWRGKRVWIVGASTGIGRAVAEALMARGAHVTVSARNERELRSFAAPGCVLALDATSPGALQDAAASLLAQGPLDLAVYCAGYWQPMRADSFDLAQALKHQEVNYSGALRLLGAVLPALHRQGHGHVSLVGSVAGYRGLPLSLAYGPTKAALINLAESLYLDLRAEGIGVSIVNPGFVETPMTAVNDFHMPAMTQPADAAAAILRGWERGQFEIHFPKRFTLGVKLLSMLPFDLYQSLVRRGTAR</sequence>
<dbReference type="PANTHER" id="PTHR44196:SF1">
    <property type="entry name" value="DEHYDROGENASE_REDUCTASE SDR FAMILY MEMBER 7B"/>
    <property type="match status" value="1"/>
</dbReference>
<dbReference type="PRINTS" id="PR00081">
    <property type="entry name" value="GDHRDH"/>
</dbReference>
<reference evidence="3" key="1">
    <citation type="submission" date="2020-08" db="EMBL/GenBank/DDBJ databases">
        <title>Ramlibacter sp. GTP1 16S ribosomal RNA gene genome sequencing and assembly.</title>
        <authorList>
            <person name="Kang M."/>
        </authorList>
    </citation>
    <scope>NUCLEOTIDE SEQUENCE</scope>
    <source>
        <strain evidence="3">GTP1</strain>
    </source>
</reference>
<keyword evidence="4" id="KW-1185">Reference proteome</keyword>
<name>A0A923M6P7_9BURK</name>
<dbReference type="AlphaFoldDB" id="A0A923M6P7"/>
<evidence type="ECO:0000256" key="2">
    <source>
        <dbReference type="ARBA" id="ARBA00023002"/>
    </source>
</evidence>
<evidence type="ECO:0000313" key="4">
    <source>
        <dbReference type="Proteomes" id="UP000596827"/>
    </source>
</evidence>
<protein>
    <submittedName>
        <fullName evidence="3">SDR family NAD(P)-dependent oxidoreductase</fullName>
    </submittedName>
</protein>
<dbReference type="InterPro" id="IPR036291">
    <property type="entry name" value="NAD(P)-bd_dom_sf"/>
</dbReference>
<proteinExistence type="inferred from homology"/>
<dbReference type="Gene3D" id="3.40.50.720">
    <property type="entry name" value="NAD(P)-binding Rossmann-like Domain"/>
    <property type="match status" value="1"/>
</dbReference>
<dbReference type="Proteomes" id="UP000596827">
    <property type="component" value="Unassembled WGS sequence"/>
</dbReference>
<comment type="similarity">
    <text evidence="1">Belongs to the short-chain dehydrogenases/reductases (SDR) family.</text>
</comment>
<gene>
    <name evidence="3" type="ORF">H8R02_12290</name>
</gene>
<dbReference type="GO" id="GO:0016491">
    <property type="term" value="F:oxidoreductase activity"/>
    <property type="evidence" value="ECO:0007669"/>
    <property type="project" value="UniProtKB-KW"/>
</dbReference>
<evidence type="ECO:0000256" key="1">
    <source>
        <dbReference type="ARBA" id="ARBA00006484"/>
    </source>
</evidence>
<comment type="caution">
    <text evidence="3">The sequence shown here is derived from an EMBL/GenBank/DDBJ whole genome shotgun (WGS) entry which is preliminary data.</text>
</comment>
<organism evidence="3 4">
    <name type="scientific">Ramlibacter albus</name>
    <dbReference type="NCBI Taxonomy" id="2079448"/>
    <lineage>
        <taxon>Bacteria</taxon>
        <taxon>Pseudomonadati</taxon>
        <taxon>Pseudomonadota</taxon>
        <taxon>Betaproteobacteria</taxon>
        <taxon>Burkholderiales</taxon>
        <taxon>Comamonadaceae</taxon>
        <taxon>Ramlibacter</taxon>
    </lineage>
</organism>
<keyword evidence="2" id="KW-0560">Oxidoreductase</keyword>
<dbReference type="EMBL" id="JACORU010000004">
    <property type="protein sequence ID" value="MBC5765237.1"/>
    <property type="molecule type" value="Genomic_DNA"/>
</dbReference>
<dbReference type="InterPro" id="IPR002347">
    <property type="entry name" value="SDR_fam"/>
</dbReference>
<dbReference type="Pfam" id="PF00106">
    <property type="entry name" value="adh_short"/>
    <property type="match status" value="1"/>
</dbReference>
<dbReference type="SUPFAM" id="SSF51735">
    <property type="entry name" value="NAD(P)-binding Rossmann-fold domains"/>
    <property type="match status" value="1"/>
</dbReference>
<dbReference type="RefSeq" id="WP_187081717.1">
    <property type="nucleotide sequence ID" value="NZ_JACORU010000004.1"/>
</dbReference>
<evidence type="ECO:0000313" key="3">
    <source>
        <dbReference type="EMBL" id="MBC5765237.1"/>
    </source>
</evidence>
<accession>A0A923M6P7</accession>
<dbReference type="PANTHER" id="PTHR44196">
    <property type="entry name" value="DEHYDROGENASE/REDUCTASE SDR FAMILY MEMBER 7B"/>
    <property type="match status" value="1"/>
</dbReference>
<dbReference type="GO" id="GO:0016020">
    <property type="term" value="C:membrane"/>
    <property type="evidence" value="ECO:0007669"/>
    <property type="project" value="TreeGrafter"/>
</dbReference>